<reference evidence="2" key="1">
    <citation type="submission" date="2021-03" db="EMBL/GenBank/DDBJ databases">
        <title>Draft genome sequence of rust myrtle Austropuccinia psidii MF-1, a brazilian biotype.</title>
        <authorList>
            <person name="Quecine M.C."/>
            <person name="Pachon D.M.R."/>
            <person name="Bonatelli M.L."/>
            <person name="Correr F.H."/>
            <person name="Franceschini L.M."/>
            <person name="Leite T.F."/>
            <person name="Margarido G.R.A."/>
            <person name="Almeida C.A."/>
            <person name="Ferrarezi J.A."/>
            <person name="Labate C.A."/>
        </authorList>
    </citation>
    <scope>NUCLEOTIDE SEQUENCE</scope>
    <source>
        <strain evidence="2">MF-1</strain>
    </source>
</reference>
<evidence type="ECO:0000313" key="3">
    <source>
        <dbReference type="Proteomes" id="UP000765509"/>
    </source>
</evidence>
<evidence type="ECO:0000313" key="2">
    <source>
        <dbReference type="EMBL" id="MBW0481140.1"/>
    </source>
</evidence>
<sequence>MPGYDTAYCNQLKVDIKRRWGTVSPEIRYRVSSITESFTKSQQEGGIRNMAQYRNFIGEYEEIITYLKRYQYIQGYINNTQESLASLCTSIQESIYKEMIKYRAMVQALDGGYIITRLYFLKLYIEKELEAKVLIQQKEFFKPKPPEKTTRFEDESWDGALKQVK</sequence>
<name>A0A9Q3CEK3_9BASI</name>
<dbReference type="AlphaFoldDB" id="A0A9Q3CEK3"/>
<dbReference type="EMBL" id="AVOT02006256">
    <property type="protein sequence ID" value="MBW0481140.1"/>
    <property type="molecule type" value="Genomic_DNA"/>
</dbReference>
<proteinExistence type="predicted"/>
<accession>A0A9Q3CEK3</accession>
<dbReference type="Proteomes" id="UP000765509">
    <property type="component" value="Unassembled WGS sequence"/>
</dbReference>
<organism evidence="2 3">
    <name type="scientific">Austropuccinia psidii MF-1</name>
    <dbReference type="NCBI Taxonomy" id="1389203"/>
    <lineage>
        <taxon>Eukaryota</taxon>
        <taxon>Fungi</taxon>
        <taxon>Dikarya</taxon>
        <taxon>Basidiomycota</taxon>
        <taxon>Pucciniomycotina</taxon>
        <taxon>Pucciniomycetes</taxon>
        <taxon>Pucciniales</taxon>
        <taxon>Sphaerophragmiaceae</taxon>
        <taxon>Austropuccinia</taxon>
    </lineage>
</organism>
<feature type="compositionally biased region" description="Basic and acidic residues" evidence="1">
    <location>
        <begin position="144"/>
        <end position="154"/>
    </location>
</feature>
<dbReference type="OrthoDB" id="2961286at2759"/>
<comment type="caution">
    <text evidence="2">The sequence shown here is derived from an EMBL/GenBank/DDBJ whole genome shotgun (WGS) entry which is preliminary data.</text>
</comment>
<keyword evidence="3" id="KW-1185">Reference proteome</keyword>
<feature type="region of interest" description="Disordered" evidence="1">
    <location>
        <begin position="144"/>
        <end position="165"/>
    </location>
</feature>
<protein>
    <submittedName>
        <fullName evidence="2">Uncharacterized protein</fullName>
    </submittedName>
</protein>
<evidence type="ECO:0000256" key="1">
    <source>
        <dbReference type="SAM" id="MobiDB-lite"/>
    </source>
</evidence>
<gene>
    <name evidence="2" type="ORF">O181_020855</name>
</gene>